<proteinExistence type="predicted"/>
<dbReference type="EMBL" id="MGKP01000030">
    <property type="protein sequence ID" value="OGN27467.1"/>
    <property type="molecule type" value="Genomic_DNA"/>
</dbReference>
<dbReference type="STRING" id="1802701.A3A33_00315"/>
<organism evidence="1 2">
    <name type="scientific">Candidatus Yanofskybacteria bacterium RIFCSPLOWO2_01_FULL_49_25</name>
    <dbReference type="NCBI Taxonomy" id="1802701"/>
    <lineage>
        <taxon>Bacteria</taxon>
        <taxon>Candidatus Yanofskyibacteriota</taxon>
    </lineage>
</organism>
<reference evidence="1 2" key="1">
    <citation type="journal article" date="2016" name="Nat. Commun.">
        <title>Thousands of microbial genomes shed light on interconnected biogeochemical processes in an aquifer system.</title>
        <authorList>
            <person name="Anantharaman K."/>
            <person name="Brown C.T."/>
            <person name="Hug L.A."/>
            <person name="Sharon I."/>
            <person name="Castelle C.J."/>
            <person name="Probst A.J."/>
            <person name="Thomas B.C."/>
            <person name="Singh A."/>
            <person name="Wilkins M.J."/>
            <person name="Karaoz U."/>
            <person name="Brodie E.L."/>
            <person name="Williams K.H."/>
            <person name="Hubbard S.S."/>
            <person name="Banfield J.F."/>
        </authorList>
    </citation>
    <scope>NUCLEOTIDE SEQUENCE [LARGE SCALE GENOMIC DNA]</scope>
</reference>
<dbReference type="Proteomes" id="UP000179047">
    <property type="component" value="Unassembled WGS sequence"/>
</dbReference>
<evidence type="ECO:0008006" key="3">
    <source>
        <dbReference type="Google" id="ProtNLM"/>
    </source>
</evidence>
<comment type="caution">
    <text evidence="1">The sequence shown here is derived from an EMBL/GenBank/DDBJ whole genome shotgun (WGS) entry which is preliminary data.</text>
</comment>
<protein>
    <recommendedName>
        <fullName evidence="3">Caib/baif family protein</fullName>
    </recommendedName>
</protein>
<evidence type="ECO:0000313" key="1">
    <source>
        <dbReference type="EMBL" id="OGN27467.1"/>
    </source>
</evidence>
<dbReference type="AlphaFoldDB" id="A0A1F8GPV3"/>
<feature type="non-terminal residue" evidence="1">
    <location>
        <position position="1"/>
    </location>
</feature>
<evidence type="ECO:0000313" key="2">
    <source>
        <dbReference type="Proteomes" id="UP000179047"/>
    </source>
</evidence>
<sequence length="504" mass="58578">VFGKFRKGKSDLSGDSLITVLPDKPGYPVYTAKEWFSDAWDGMDHGQAYDPARPFFDQLTEVWAKVPRPHQVGRNNTDSDWCDDAWESKNSYLSRSLLECEDLMYSYRNVRIKNTSDASYNYDCERCYDITYCFNCFNTKYSFNCQNTVNGIFLIDCRNVQDSFMCWNLRNKRYCILNEQYTKEEYQAKIAAINFGSRKAIAELQKQFDNLVRDHVVHRENLNFKTFDSVGNYMSNCNRCINTFYWEESQDCFNCFRGLGNKSDIDLTGCLGAELCCNTANSIDGLYQIRTSSWLSNCRYSEYLDQCIDCEYCFGCVGLKKKKYCILNKQYSEEEYGKLRGEIVAKMKGSGIYGDFLPDSMRPSGYNVTNAQVYFPLTKEEAIAKGLPWEDVADTHLDGISPDELPDDIKDVQDTVTTQALICPQTHYRFNIAPRELAFYRMMQIPLPRLHSDARNLNRFQKLAIIDAYPYQCTYCDKSIQAYYPPEWGYQKIACEECYQREIS</sequence>
<name>A0A1F8GPV3_9BACT</name>
<accession>A0A1F8GPV3</accession>
<gene>
    <name evidence="1" type="ORF">A3A33_00315</name>
</gene>